<accession>A0A7W3UK40</accession>
<comment type="caution">
    <text evidence="1">The sequence shown here is derived from an EMBL/GenBank/DDBJ whole genome shotgun (WGS) entry which is preliminary data.</text>
</comment>
<gene>
    <name evidence="1" type="ORF">H5S09_03765</name>
</gene>
<dbReference type="EMBL" id="JACIVA010000039">
    <property type="protein sequence ID" value="MBB1097069.1"/>
    <property type="molecule type" value="Genomic_DNA"/>
</dbReference>
<dbReference type="NCBIfam" id="TIGR01558">
    <property type="entry name" value="sm_term_P27"/>
    <property type="match status" value="1"/>
</dbReference>
<protein>
    <submittedName>
        <fullName evidence="1">Phage terminase small subunit P27 family</fullName>
    </submittedName>
</protein>
<proteinExistence type="predicted"/>
<dbReference type="InterPro" id="IPR006448">
    <property type="entry name" value="Phage_term_ssu_P27"/>
</dbReference>
<evidence type="ECO:0000313" key="1">
    <source>
        <dbReference type="EMBL" id="MBB1097069.1"/>
    </source>
</evidence>
<dbReference type="Proteomes" id="UP000517106">
    <property type="component" value="Unassembled WGS sequence"/>
</dbReference>
<dbReference type="Pfam" id="PF05119">
    <property type="entry name" value="Terminase_4"/>
    <property type="match status" value="1"/>
</dbReference>
<keyword evidence="2" id="KW-1185">Reference proteome</keyword>
<organism evidence="1 2">
    <name type="scientific">Limosilactobacillus rudii</name>
    <dbReference type="NCBI Taxonomy" id="2759755"/>
    <lineage>
        <taxon>Bacteria</taxon>
        <taxon>Bacillati</taxon>
        <taxon>Bacillota</taxon>
        <taxon>Bacilli</taxon>
        <taxon>Lactobacillales</taxon>
        <taxon>Lactobacillaceae</taxon>
        <taxon>Limosilactobacillus</taxon>
    </lineage>
</organism>
<sequence>MPQTAKNVLQLVANGNYNHKPKDELKRRAKNEQKLKVSAEHMDPPSYLDNGAKKQFRAIIKLFKETDLLNEADINEIARYCDLTKEYKSCNSYLKRKGRFIGGKLNPALRLKLQISAELDKLAKNLGLNPAARASLAINMTDDQKQDDDDF</sequence>
<dbReference type="AlphaFoldDB" id="A0A7W3UK40"/>
<reference evidence="1 2" key="1">
    <citation type="submission" date="2020-07" db="EMBL/GenBank/DDBJ databases">
        <title>Description of Limosilactobacillus balticus sp. nov., Limosilactobacillus agrestis sp. nov., Limosilactobacillus albertensis sp. nov., Limosilactobacillus rudii sp. nov., Limosilactobacillus fastidiosus sp. nov., five novel Limosilactobacillus species isolated from the vertebrate gastrointestinal tract, and proposal of 6 subspecies of Limosilactobacillus reuteri adapted to the gastrointestinal tract of specific vertebrate hosts.</title>
        <authorList>
            <person name="Li F."/>
            <person name="Cheng C."/>
            <person name="Zheng J."/>
            <person name="Quevedo R.M."/>
            <person name="Li J."/>
            <person name="Roos S."/>
            <person name="Gaenzle M.G."/>
            <person name="Walter J."/>
        </authorList>
    </citation>
    <scope>NUCLEOTIDE SEQUENCE [LARGE SCALE GENOMIC DNA]</scope>
    <source>
        <strain evidence="1 2">STM2_1</strain>
    </source>
</reference>
<name>A0A7W3UK40_9LACO</name>
<dbReference type="RefSeq" id="WP_182595811.1">
    <property type="nucleotide sequence ID" value="NZ_JACIVA010000039.1"/>
</dbReference>
<evidence type="ECO:0000313" key="2">
    <source>
        <dbReference type="Proteomes" id="UP000517106"/>
    </source>
</evidence>